<dbReference type="Pfam" id="PF02775">
    <property type="entry name" value="TPP_enzyme_C"/>
    <property type="match status" value="1"/>
</dbReference>
<evidence type="ECO:0000256" key="3">
    <source>
        <dbReference type="RuleBase" id="RU362132"/>
    </source>
</evidence>
<dbReference type="Pfam" id="PF00205">
    <property type="entry name" value="TPP_enzyme_M"/>
    <property type="match status" value="1"/>
</dbReference>
<dbReference type="EMBL" id="WHSB02000013">
    <property type="protein sequence ID" value="MCQ4633545.1"/>
    <property type="molecule type" value="Genomic_DNA"/>
</dbReference>
<evidence type="ECO:0000259" key="6">
    <source>
        <dbReference type="Pfam" id="PF02776"/>
    </source>
</evidence>
<dbReference type="SUPFAM" id="SSF52518">
    <property type="entry name" value="Thiamin diphosphate-binding fold (THDP-binding)"/>
    <property type="match status" value="2"/>
</dbReference>
<protein>
    <submittedName>
        <fullName evidence="7">Thiamine pyrophosphate-binding protein</fullName>
    </submittedName>
</protein>
<dbReference type="Gene3D" id="3.40.50.1220">
    <property type="entry name" value="TPP-binding domain"/>
    <property type="match status" value="1"/>
</dbReference>
<dbReference type="SUPFAM" id="SSF52467">
    <property type="entry name" value="DHS-like NAD/FAD-binding domain"/>
    <property type="match status" value="1"/>
</dbReference>
<evidence type="ECO:0000259" key="4">
    <source>
        <dbReference type="Pfam" id="PF00205"/>
    </source>
</evidence>
<gene>
    <name evidence="7" type="ORF">GB927_026135</name>
</gene>
<evidence type="ECO:0000313" key="8">
    <source>
        <dbReference type="Proteomes" id="UP000996601"/>
    </source>
</evidence>
<feature type="domain" description="Thiamine pyrophosphate enzyme N-terminal TPP-binding" evidence="6">
    <location>
        <begin position="21"/>
        <end position="125"/>
    </location>
</feature>
<organism evidence="7 8">
    <name type="scientific">Shinella lacus</name>
    <dbReference type="NCBI Taxonomy" id="2654216"/>
    <lineage>
        <taxon>Bacteria</taxon>
        <taxon>Pseudomonadati</taxon>
        <taxon>Pseudomonadota</taxon>
        <taxon>Alphaproteobacteria</taxon>
        <taxon>Hyphomicrobiales</taxon>
        <taxon>Rhizobiaceae</taxon>
        <taxon>Shinella</taxon>
    </lineage>
</organism>
<sequence>MDKFDRPIGLETPSTLDWKSDIAAEMLRRLDIPYVALNPGASYRGFHDSLVNYLGNRSPQMLLCLHEDHVISIAHGYAKVTDKPMGAVLHSNVGLLHGLMGIFNAWGGRAPMIVVGATGPVEPEKRRPYIDWIHTSKDQGGLLRNYVKWDDEPRSADGIVEAFLRGHQITASTPRGPVYICLDAGLQEDPAPEHFHIPTAERYQPISPACATQRDIDAVADLVRAARNPLFLFGRGSVDQGDWDRRVALVEAAGAYVMTSTRGKAVFPTDHPRHAAPPLTWLDADAKPIVEAADLIVSFDWVDLNGLLRQVNRKSDQLEARIVHVTQDRSLHNGWDMGYFGLPPADFPIDANPDAFVAQLLVSLNGRDKGISTWTGIARIDPGPVEFNVNSDREIIPFDLEVAVKKIAESRKVTLANNNIGWSTRAFMIRGPLDFMGHNGGGGIGAGPGLTVGVALALLGSDRTVVGVMGDGDFLQGVTALWTAAHYQIPALFIVANNRSNYNDEIHQAAMAKDRGRPPENRWIGQQIDNPALDLAGMARAQGVEAEGPVENVNDLMAAIERGLAVVDAGRPYLIDAHIALGYTKKIVTRGH</sequence>
<name>A0ABT1RED8_9HYPH</name>
<dbReference type="CDD" id="cd02002">
    <property type="entry name" value="TPP_BFDC"/>
    <property type="match status" value="1"/>
</dbReference>
<evidence type="ECO:0000259" key="5">
    <source>
        <dbReference type="Pfam" id="PF02775"/>
    </source>
</evidence>
<dbReference type="InterPro" id="IPR029061">
    <property type="entry name" value="THDP-binding"/>
</dbReference>
<evidence type="ECO:0000256" key="2">
    <source>
        <dbReference type="ARBA" id="ARBA00023052"/>
    </source>
</evidence>
<reference evidence="7" key="1">
    <citation type="submission" date="2021-07" db="EMBL/GenBank/DDBJ databases">
        <title>Shinella sp. nov., a novel member of the genus Shinella from water.</title>
        <authorList>
            <person name="Deng Y."/>
        </authorList>
    </citation>
    <scope>NUCLEOTIDE SEQUENCE</scope>
    <source>
        <strain evidence="7">CPCC 100929</strain>
    </source>
</reference>
<dbReference type="Pfam" id="PF02776">
    <property type="entry name" value="TPP_enzyme_N"/>
    <property type="match status" value="1"/>
</dbReference>
<keyword evidence="2 3" id="KW-0786">Thiamine pyrophosphate</keyword>
<dbReference type="PANTHER" id="PTHR18968:SF167">
    <property type="entry name" value="ACETOLACTATE SYNTHASE LARGE SUBUNIT ILVB2-RELATED"/>
    <property type="match status" value="1"/>
</dbReference>
<comment type="caution">
    <text evidence="7">The sequence shown here is derived from an EMBL/GenBank/DDBJ whole genome shotgun (WGS) entry which is preliminary data.</text>
</comment>
<keyword evidence="8" id="KW-1185">Reference proteome</keyword>
<feature type="domain" description="Thiamine pyrophosphate enzyme TPP-binding" evidence="5">
    <location>
        <begin position="421"/>
        <end position="576"/>
    </location>
</feature>
<evidence type="ECO:0000256" key="1">
    <source>
        <dbReference type="ARBA" id="ARBA00007812"/>
    </source>
</evidence>
<dbReference type="Proteomes" id="UP000996601">
    <property type="component" value="Unassembled WGS sequence"/>
</dbReference>
<dbReference type="InterPro" id="IPR012000">
    <property type="entry name" value="Thiamin_PyroP_enz_cen_dom"/>
</dbReference>
<dbReference type="RefSeq" id="WP_256120162.1">
    <property type="nucleotide sequence ID" value="NZ_WHSB02000013.1"/>
</dbReference>
<feature type="domain" description="Thiamine pyrophosphate enzyme central" evidence="4">
    <location>
        <begin position="216"/>
        <end position="329"/>
    </location>
</feature>
<comment type="similarity">
    <text evidence="1 3">Belongs to the TPP enzyme family.</text>
</comment>
<dbReference type="PANTHER" id="PTHR18968">
    <property type="entry name" value="THIAMINE PYROPHOSPHATE ENZYMES"/>
    <property type="match status" value="1"/>
</dbReference>
<dbReference type="CDD" id="cd07035">
    <property type="entry name" value="TPP_PYR_POX_like"/>
    <property type="match status" value="1"/>
</dbReference>
<accession>A0ABT1RED8</accession>
<dbReference type="Gene3D" id="3.40.50.970">
    <property type="match status" value="2"/>
</dbReference>
<dbReference type="InterPro" id="IPR045229">
    <property type="entry name" value="TPP_enz"/>
</dbReference>
<dbReference type="InterPro" id="IPR011766">
    <property type="entry name" value="TPP_enzyme_TPP-bd"/>
</dbReference>
<dbReference type="InterPro" id="IPR012001">
    <property type="entry name" value="Thiamin_PyroP_enz_TPP-bd_dom"/>
</dbReference>
<evidence type="ECO:0000313" key="7">
    <source>
        <dbReference type="EMBL" id="MCQ4633545.1"/>
    </source>
</evidence>
<proteinExistence type="inferred from homology"/>
<dbReference type="InterPro" id="IPR029035">
    <property type="entry name" value="DHS-like_NAD/FAD-binding_dom"/>
</dbReference>